<dbReference type="AlphaFoldDB" id="A0A2A6C4I6"/>
<dbReference type="Proteomes" id="UP000005239">
    <property type="component" value="Unassembled WGS sequence"/>
</dbReference>
<evidence type="ECO:0000313" key="1">
    <source>
        <dbReference type="EnsemblMetazoa" id="PPA45527.1"/>
    </source>
</evidence>
<reference evidence="2" key="1">
    <citation type="journal article" date="2008" name="Nat. Genet.">
        <title>The Pristionchus pacificus genome provides a unique perspective on nematode lifestyle and parasitism.</title>
        <authorList>
            <person name="Dieterich C."/>
            <person name="Clifton S.W."/>
            <person name="Schuster L.N."/>
            <person name="Chinwalla A."/>
            <person name="Delehaunty K."/>
            <person name="Dinkelacker I."/>
            <person name="Fulton L."/>
            <person name="Fulton R."/>
            <person name="Godfrey J."/>
            <person name="Minx P."/>
            <person name="Mitreva M."/>
            <person name="Roeseler W."/>
            <person name="Tian H."/>
            <person name="Witte H."/>
            <person name="Yang S.P."/>
            <person name="Wilson R.K."/>
            <person name="Sommer R.J."/>
        </authorList>
    </citation>
    <scope>NUCLEOTIDE SEQUENCE [LARGE SCALE GENOMIC DNA]</scope>
    <source>
        <strain evidence="2">PS312</strain>
    </source>
</reference>
<accession>A0A8R1V0P6</accession>
<proteinExistence type="predicted"/>
<protein>
    <submittedName>
        <fullName evidence="1">Uncharacterized protein</fullName>
    </submittedName>
</protein>
<sequence>MTVYSSERSSKPSNLFTTTVRGHLTALSIDAATTIVARIMEKRKKSSKQNGLNGLKFYTITLAPESARDDPNGYVKGSQNKSSVHSKFLIVRRLLNSKPS</sequence>
<reference evidence="1" key="2">
    <citation type="submission" date="2022-06" db="UniProtKB">
        <authorList>
            <consortium name="EnsemblMetazoa"/>
        </authorList>
    </citation>
    <scope>IDENTIFICATION</scope>
    <source>
        <strain evidence="1">PS312</strain>
    </source>
</reference>
<evidence type="ECO:0000313" key="2">
    <source>
        <dbReference type="Proteomes" id="UP000005239"/>
    </source>
</evidence>
<organism evidence="1 2">
    <name type="scientific">Pristionchus pacificus</name>
    <name type="common">Parasitic nematode worm</name>
    <dbReference type="NCBI Taxonomy" id="54126"/>
    <lineage>
        <taxon>Eukaryota</taxon>
        <taxon>Metazoa</taxon>
        <taxon>Ecdysozoa</taxon>
        <taxon>Nematoda</taxon>
        <taxon>Chromadorea</taxon>
        <taxon>Rhabditida</taxon>
        <taxon>Rhabditina</taxon>
        <taxon>Diplogasteromorpha</taxon>
        <taxon>Diplogasteroidea</taxon>
        <taxon>Neodiplogasteridae</taxon>
        <taxon>Pristionchus</taxon>
    </lineage>
</organism>
<gene>
    <name evidence="1" type="primary">WBGene00283896</name>
</gene>
<keyword evidence="2" id="KW-1185">Reference proteome</keyword>
<name>A0A2A6C4I6_PRIPA</name>
<accession>A0A2A6C4I6</accession>
<dbReference type="EnsemblMetazoa" id="PPA45527.1">
    <property type="protein sequence ID" value="PPA45527.1"/>
    <property type="gene ID" value="WBGene00283896"/>
</dbReference>